<dbReference type="InterPro" id="IPR050570">
    <property type="entry name" value="Cell_wall_metabolism_enzyme"/>
</dbReference>
<dbReference type="AlphaFoldDB" id="A0A7W6RG52"/>
<feature type="transmembrane region" description="Helical" evidence="8">
    <location>
        <begin position="44"/>
        <end position="70"/>
    </location>
</feature>
<comment type="caution">
    <text evidence="11">The sequence shown here is derived from an EMBL/GenBank/DDBJ whole genome shotgun (WGS) entry which is preliminary data.</text>
</comment>
<dbReference type="PANTHER" id="PTHR21666:SF288">
    <property type="entry name" value="CELL DIVISION PROTEIN YTFB"/>
    <property type="match status" value="1"/>
</dbReference>
<dbReference type="EMBL" id="JACIGK010000026">
    <property type="protein sequence ID" value="MBB4267404.1"/>
    <property type="molecule type" value="Genomic_DNA"/>
</dbReference>
<dbReference type="GO" id="GO:0046872">
    <property type="term" value="F:metal ion binding"/>
    <property type="evidence" value="ECO:0007669"/>
    <property type="project" value="UniProtKB-KW"/>
</dbReference>
<feature type="domain" description="M23ase beta-sheet core" evidence="9">
    <location>
        <begin position="332"/>
        <end position="426"/>
    </location>
</feature>
<keyword evidence="12" id="KW-1185">Reference proteome</keyword>
<dbReference type="CDD" id="cd12797">
    <property type="entry name" value="M23_peptidase"/>
    <property type="match status" value="1"/>
</dbReference>
<keyword evidence="4 11" id="KW-0378">Hydrolase</keyword>
<evidence type="ECO:0000259" key="9">
    <source>
        <dbReference type="Pfam" id="PF01551"/>
    </source>
</evidence>
<gene>
    <name evidence="11" type="ORF">GGD89_003048</name>
</gene>
<dbReference type="InterPro" id="IPR016047">
    <property type="entry name" value="M23ase_b-sheet_dom"/>
</dbReference>
<evidence type="ECO:0000256" key="3">
    <source>
        <dbReference type="ARBA" id="ARBA00022723"/>
    </source>
</evidence>
<feature type="domain" description="DUF5930" evidence="10">
    <location>
        <begin position="15"/>
        <end position="314"/>
    </location>
</feature>
<dbReference type="Pfam" id="PF19353">
    <property type="entry name" value="DUF5930"/>
    <property type="match status" value="1"/>
</dbReference>
<evidence type="ECO:0000256" key="7">
    <source>
        <dbReference type="SAM" id="Coils"/>
    </source>
</evidence>
<evidence type="ECO:0000313" key="12">
    <source>
        <dbReference type="Proteomes" id="UP000554286"/>
    </source>
</evidence>
<keyword evidence="7" id="KW-0175">Coiled coil</keyword>
<dbReference type="GO" id="GO:0006508">
    <property type="term" value="P:proteolysis"/>
    <property type="evidence" value="ECO:0007669"/>
    <property type="project" value="UniProtKB-KW"/>
</dbReference>
<dbReference type="Proteomes" id="UP000554286">
    <property type="component" value="Unassembled WGS sequence"/>
</dbReference>
<accession>A0A7W6RG52</accession>
<name>A0A7W6RG52_9PROT</name>
<dbReference type="FunFam" id="2.70.70.10:FF:000006">
    <property type="entry name" value="M23 family peptidase"/>
    <property type="match status" value="1"/>
</dbReference>
<evidence type="ECO:0000256" key="5">
    <source>
        <dbReference type="ARBA" id="ARBA00022833"/>
    </source>
</evidence>
<protein>
    <submittedName>
        <fullName evidence="11">Murein DD-endopeptidase MepM/ murein hydrolase activator NlpD</fullName>
    </submittedName>
</protein>
<dbReference type="GO" id="GO:0004222">
    <property type="term" value="F:metalloendopeptidase activity"/>
    <property type="evidence" value="ECO:0007669"/>
    <property type="project" value="TreeGrafter"/>
</dbReference>
<evidence type="ECO:0000259" key="10">
    <source>
        <dbReference type="Pfam" id="PF19353"/>
    </source>
</evidence>
<evidence type="ECO:0000256" key="1">
    <source>
        <dbReference type="ARBA" id="ARBA00001947"/>
    </source>
</evidence>
<keyword evidence="3" id="KW-0479">Metal-binding</keyword>
<keyword evidence="8" id="KW-1133">Transmembrane helix</keyword>
<keyword evidence="5" id="KW-0862">Zinc</keyword>
<evidence type="ECO:0000256" key="6">
    <source>
        <dbReference type="ARBA" id="ARBA00023049"/>
    </source>
</evidence>
<organism evidence="11 12">
    <name type="scientific">Roseospira visakhapatnamensis</name>
    <dbReference type="NCBI Taxonomy" id="390880"/>
    <lineage>
        <taxon>Bacteria</taxon>
        <taxon>Pseudomonadati</taxon>
        <taxon>Pseudomonadota</taxon>
        <taxon>Alphaproteobacteria</taxon>
        <taxon>Rhodospirillales</taxon>
        <taxon>Rhodospirillaceae</taxon>
        <taxon>Roseospira</taxon>
    </lineage>
</organism>
<evidence type="ECO:0000256" key="8">
    <source>
        <dbReference type="SAM" id="Phobius"/>
    </source>
</evidence>
<proteinExistence type="predicted"/>
<evidence type="ECO:0000256" key="4">
    <source>
        <dbReference type="ARBA" id="ARBA00022801"/>
    </source>
</evidence>
<dbReference type="Gene3D" id="2.70.70.10">
    <property type="entry name" value="Glucose Permease (Domain IIA)"/>
    <property type="match status" value="1"/>
</dbReference>
<evidence type="ECO:0000256" key="2">
    <source>
        <dbReference type="ARBA" id="ARBA00022670"/>
    </source>
</evidence>
<dbReference type="InterPro" id="IPR045974">
    <property type="entry name" value="DUF5930"/>
</dbReference>
<dbReference type="PANTHER" id="PTHR21666">
    <property type="entry name" value="PEPTIDASE-RELATED"/>
    <property type="match status" value="1"/>
</dbReference>
<sequence>MSEFDPQELSLSAWRRALRRAFPERHVMVRADTGGFRSWTLGSVFQATVAGVAVILLGVFTYGVATAVWVDALIDAKNAEVSHAEDNYKQLLAEVALYRDQVAVVTRGLEDNHAVLARYMDHVDPEAAEAGTPAGPSTTEDTLAEAGRARDALLAQLATMEEGMAELSEAHQLLSQFDNFELEMRKMVLQRDLALDENKALTDRVGDLEGLVIEMETAQAALLEHFGSVAQTRIADLETTLSDAGLDVEHLLEQALANTDGQGGPFVPAGLPMLDRAAFKDTVVSLNHHVDRLGALKGLTDQLPLTRPVVSGYRVSSPFGVRQDPINGRMARHEGIDYAAASGTPVLAPAAGKVVYVGWRRGYGRTIEISHGLGLTTRYGHLSAATVSAGDLVTRGQQVGRIGNTGRSTGSHLHYEIRVNGHPRNPARFIEAGKHVFQG</sequence>
<feature type="coiled-coil region" evidence="7">
    <location>
        <begin position="74"/>
        <end position="101"/>
    </location>
</feature>
<reference evidence="11 12" key="1">
    <citation type="submission" date="2020-08" db="EMBL/GenBank/DDBJ databases">
        <title>Genome sequencing of Purple Non-Sulfur Bacteria from various extreme environments.</title>
        <authorList>
            <person name="Mayer M."/>
        </authorList>
    </citation>
    <scope>NUCLEOTIDE SEQUENCE [LARGE SCALE GENOMIC DNA]</scope>
    <source>
        <strain evidence="11 12">JA131</strain>
    </source>
</reference>
<keyword evidence="2" id="KW-0645">Protease</keyword>
<dbReference type="SUPFAM" id="SSF51261">
    <property type="entry name" value="Duplicated hybrid motif"/>
    <property type="match status" value="1"/>
</dbReference>
<evidence type="ECO:0000313" key="11">
    <source>
        <dbReference type="EMBL" id="MBB4267404.1"/>
    </source>
</evidence>
<keyword evidence="6" id="KW-0482">Metalloprotease</keyword>
<comment type="cofactor">
    <cofactor evidence="1">
        <name>Zn(2+)</name>
        <dbReference type="ChEBI" id="CHEBI:29105"/>
    </cofactor>
</comment>
<dbReference type="InterPro" id="IPR011055">
    <property type="entry name" value="Dup_hybrid_motif"/>
</dbReference>
<dbReference type="RefSeq" id="WP_184046770.1">
    <property type="nucleotide sequence ID" value="NZ_JACIGK010000026.1"/>
</dbReference>
<keyword evidence="8" id="KW-0472">Membrane</keyword>
<dbReference type="Pfam" id="PF01551">
    <property type="entry name" value="Peptidase_M23"/>
    <property type="match status" value="1"/>
</dbReference>
<keyword evidence="8" id="KW-0812">Transmembrane</keyword>